<evidence type="ECO:0000313" key="3">
    <source>
        <dbReference type="Proteomes" id="UP000233556"/>
    </source>
</evidence>
<organism evidence="2 3">
    <name type="scientific">Limosa lapponica baueri</name>
    <dbReference type="NCBI Taxonomy" id="1758121"/>
    <lineage>
        <taxon>Eukaryota</taxon>
        <taxon>Metazoa</taxon>
        <taxon>Chordata</taxon>
        <taxon>Craniata</taxon>
        <taxon>Vertebrata</taxon>
        <taxon>Euteleostomi</taxon>
        <taxon>Archelosauria</taxon>
        <taxon>Archosauria</taxon>
        <taxon>Dinosauria</taxon>
        <taxon>Saurischia</taxon>
        <taxon>Theropoda</taxon>
        <taxon>Coelurosauria</taxon>
        <taxon>Aves</taxon>
        <taxon>Neognathae</taxon>
        <taxon>Neoaves</taxon>
        <taxon>Charadriiformes</taxon>
        <taxon>Scolopacidae</taxon>
        <taxon>Limosa</taxon>
    </lineage>
</organism>
<protein>
    <submittedName>
        <fullName evidence="2">Uncharacterized protein</fullName>
    </submittedName>
</protein>
<name>A0A2I0UIV6_LIMLA</name>
<reference evidence="3" key="2">
    <citation type="submission" date="2017-12" db="EMBL/GenBank/DDBJ databases">
        <title>Genome sequence of the Bar-tailed Godwit (Limosa lapponica baueri).</title>
        <authorList>
            <person name="Lima N.C.B."/>
            <person name="Parody-Merino A.M."/>
            <person name="Battley P.F."/>
            <person name="Fidler A.E."/>
            <person name="Prosdocimi F."/>
        </authorList>
    </citation>
    <scope>NUCLEOTIDE SEQUENCE [LARGE SCALE GENOMIC DNA]</scope>
</reference>
<reference evidence="3" key="1">
    <citation type="submission" date="2017-11" db="EMBL/GenBank/DDBJ databases">
        <authorList>
            <person name="Lima N.C."/>
            <person name="Parody-Merino A.M."/>
            <person name="Battley P.F."/>
            <person name="Fidler A.E."/>
            <person name="Prosdocimi F."/>
        </authorList>
    </citation>
    <scope>NUCLEOTIDE SEQUENCE [LARGE SCALE GENOMIC DNA]</scope>
</reference>
<feature type="compositionally biased region" description="Basic and acidic residues" evidence="1">
    <location>
        <begin position="1"/>
        <end position="10"/>
    </location>
</feature>
<sequence length="109" mass="12314">MDTILKKGLTEKISQSSEKDLKGNRTEDGTGGGPFSEEPMLIFRFPLIMYYHQQQKLQIVFPLPEDITLILAADRETEAQAKSTSLDEPGSKICKTSMKFKQKAKRTFS</sequence>
<dbReference type="Proteomes" id="UP000233556">
    <property type="component" value="Unassembled WGS sequence"/>
</dbReference>
<evidence type="ECO:0000256" key="1">
    <source>
        <dbReference type="SAM" id="MobiDB-lite"/>
    </source>
</evidence>
<dbReference type="EMBL" id="KZ505732">
    <property type="protein sequence ID" value="PKU45994.1"/>
    <property type="molecule type" value="Genomic_DNA"/>
</dbReference>
<proteinExistence type="predicted"/>
<accession>A0A2I0UIV6</accession>
<keyword evidence="3" id="KW-1185">Reference proteome</keyword>
<feature type="compositionally biased region" description="Basic and acidic residues" evidence="1">
    <location>
        <begin position="17"/>
        <end position="28"/>
    </location>
</feature>
<gene>
    <name evidence="2" type="ORF">llap_3695</name>
</gene>
<dbReference type="AlphaFoldDB" id="A0A2I0UIV6"/>
<evidence type="ECO:0000313" key="2">
    <source>
        <dbReference type="EMBL" id="PKU45994.1"/>
    </source>
</evidence>
<feature type="region of interest" description="Disordered" evidence="1">
    <location>
        <begin position="1"/>
        <end position="35"/>
    </location>
</feature>